<accession>A0ABR9S431</accession>
<reference evidence="3 4" key="1">
    <citation type="submission" date="2020-10" db="EMBL/GenBank/DDBJ databases">
        <title>Ramlibacter sp. HM2 16S ribosomal RNA gene Genome sequencing and assembly.</title>
        <authorList>
            <person name="Kang M."/>
        </authorList>
    </citation>
    <scope>NUCLEOTIDE SEQUENCE [LARGE SCALE GENOMIC DNA]</scope>
    <source>
        <strain evidence="3 4">HM2</strain>
    </source>
</reference>
<dbReference type="Pfam" id="PF19077">
    <property type="entry name" value="Big_13"/>
    <property type="match status" value="8"/>
</dbReference>
<dbReference type="InterPro" id="IPR018511">
    <property type="entry name" value="Hemolysin-typ_Ca-bd_CS"/>
</dbReference>
<comment type="caution">
    <text evidence="3">The sequence shown here is derived from an EMBL/GenBank/DDBJ whole genome shotgun (WGS) entry which is preliminary data.</text>
</comment>
<evidence type="ECO:0000259" key="2">
    <source>
        <dbReference type="Pfam" id="PF19077"/>
    </source>
</evidence>
<dbReference type="Gene3D" id="2.60.40.10">
    <property type="entry name" value="Immunoglobulins"/>
    <property type="match status" value="10"/>
</dbReference>
<feature type="domain" description="Bacterial Ig-like" evidence="2">
    <location>
        <begin position="571"/>
        <end position="667"/>
    </location>
</feature>
<feature type="domain" description="Bacterial Ig" evidence="1">
    <location>
        <begin position="1480"/>
        <end position="1554"/>
    </location>
</feature>
<dbReference type="InterPro" id="IPR013783">
    <property type="entry name" value="Ig-like_fold"/>
</dbReference>
<dbReference type="NCBIfam" id="NF033510">
    <property type="entry name" value="Ca_tandemer"/>
    <property type="match status" value="9"/>
</dbReference>
<sequence>MTIANTTAAGGRTLFTVEADAGPQLWAYDNGVRVLLATGLTAPYPKPVVLDGFSYYTSFAQPGIWKSDGTVDGTVQVFSGTNVNQVGVHDGSLYFTRFNPYTAQSDLWRVEENGAVQLSGTVNADTGAALATPLGAVDVLDFQGAEGGLYLRTYAPGGFQGLQFWPEGGSLTAVGGAFPSDAQIVGSAAGKLLFVAGDPWNGGTTSALFVVEGGNIARVGEASSLVDFNSVRMIDGELFFTATQNHIWGSATELYRFDGSLHAVTTAREGDPGAGEPAFVSNDVWQYGFAGDALFFGGGGGNGSATKRVDGVDYVLSRPGGDYRGFFGGDVVGDEFFFHAVNTANDAHVLVRSGAGTAPPAVVADFPQFVYPEFEIVESGGAYFLALQSGPEAFHLGYIAAGSDVIEYLSPTTFTRIVDLRVIDGTVYFTGADTEDGAELWTTDGTLDGTVMAQEFTAGLFGSGPRNYVELSEGGGNNEPTGGIVITGTPAQGQTLTLVNTLDDADGMNLVSYQWYRDGVAIEGAMGIIYTLTATDVDKAITAKASYTDQLGTFEEVESAPTADVAGALPTPTLLPLAPLQDTGISQGDGVTRIVTPTLSGTAAPGTSVRIYDGDTLLGAAPVAANGTWSFRSPTLGDGAHQLTVQAVDNSGAISNRSPALAVTIDTQAPTKPVVALNAGNGPLPAGAFTSSTALVVSGTAEAGTRVDILDGNTLVGTTQADGSGNFSFEVLGLAQGSHKIYARSVDQAGNLSLSSGSVVTVDTTPPPMPVVQGLHASTDTGASSTDGITRTTRPLLTGTAEAGTTVYFHDSLNGGGYTLIGSVVVGSTGTWSFRPAGTLGDGSHRIIAQAVDRAGNVSETTPGLVLTIDTSAPTAPTLVVSSGGTTLPNGGTSLDGDLVVSGTVEANARVELFEGGTLVGTATAGANGQFSITLSGVADGQHKYHAWVYDVAGNGASSALATVTVDANAPLAPVITGMLAVSDLGESSSDGVTRVKTPTIVGTAEAGTTIRFYDAANNELGSTLTGTNGAWSFRLPTMADGNHAITAVPTDRGGNVGAASAPLAITIDSVGPAKPTMAITANGLPVPASAVIGNLPLQISGTTEANALVDLLDGSTVLATVRADASGNYSFSPVVTEGVHRLGTRATDLAGNAVLSDTLLFTMDASAPGAPQITGLATGTDTGASATDGITRTKTPVVTGNGEAGATVQVYLDDVLVGTTQVGTGGTWSYRLPTLADGGHQVQARVVDRAGNAGDMSPAYAITVDTVAPGTGPVAVTANGTPVPNGGATDSATLVFSGSAEAGATVQILDGANVLGSVTATAEGTFSFVVSGLADGAHTLSAKATDLAGNTVAFGHTALTVDTLPPATPQIVGLAAGTDTGPSASDNVTRVNTPVLTGFAEAGSTVRFYDANDNLLGSTVASSSGAWNFRTPVLADGTYEISARATDRVGKVSAESTSLAITVDTQIVKPVLNVALSGPSRPADGYVTVGGVVGLSGSAEPGSTVEIVDGNAVIATVVAAANGSWSLDLDSLAHGTHTLTVRETDLAGNRSVSDARTVNVDLVVSPTHVTAVAANAMGYTFSGVTEQYTSIQILRDGQVVGTGQAGSSGTWSLAAGGSLDAIPRFEVRGTTLSGTVFTQQVVIGSGYTGAEGVHVDEGPNVTFVGSDAADFLHAGGGVNFFDGGKQVGTTVQGPGYGDLLMVYAAGPAEADAVTLTQLASTATGTDRAAFYAGYAYKVVNGDEVTYLKNVEAVQIQTWVDANGNGTREYGEVNFARVIPLTLSTSSVPLDPNDPTRTQWGQPLQEQYHVAFASGGPGADNFVATRDLSAQAQSLMATWGRGVYVDLGAGADQAVGSDWGDHFVMGDGVNYVNGGADLGTDPLGQPAEDGVETFVANGAQAAAVTVTELAAGSGADGTAYANGYRYKLVNGAETTYMRNVEWVSVNQWTDHNGNGVRDGGETSPARHIRISPTITVTAEDPGNPGHTTWGQPLGQVYHLAQVNPGLANDTFDAETDLAPSALELMADYQRGAWVDLGGGNDIAAGSNWGDTFVMGAGTNYVDGRGNAGTDPAGNPARDTVDITVNSLAAADAVQVTALSAATDPLDQQAFEAGYTHKVVSGAETTYMRGIESVNVTVWNDSNGNGVRDQGETGPGRFISLAALSSPIPLHPTNPALTVWGTPVSNEMWVSFVRGSAFEDAWDATQFDSLSSDLMNAFGRGAFFDMGDGNDNVTGTGWGDFFNMGSGLNTVDGGDDNGTDPMGNPSIDELQVTVAPGQEDAIEVVQLTADSPFIDGLAYQIGFRFKVVTPQETTYLRNIERVSAESWVDANGNGQKDGGETQYLGSADLVAQFFAIHPGNGQAGVLNGTEFDDVLSANSVVVPQSVRDQMVAQRLGLNLNGGEGNDTLTGTDYSDIFSGGSGVNWIDGGANSGTTGSFVNANRDVLNVTVGSVADANLVTVVELNGGMAEADLAAFQAGYRYRVHNPAGGETNYVKDVELVNIVVYNDANGNGVPDQGESFVHRVRSLEPQFNNNAPSVGNQVGALGYVFGTHFDDVIDGSQVFTELNKTFDPGNAHGAYVFALGGNDVVTGTAGNDVATVTQIGSHLFDGGADEGYYHFAPVSAYVSSDQYRLVEQRTSVPNPNAPNGGLTSGNFNPTRYRLVELDRWSEFATASLTELGADDAGQLLNRLNGTALSATDAANIAAKAGELGLTGAGGNGYTVAVVKYDASGNLLGVDFLKDVETVRFDLWYDFNRNDVANGTAGETVATPFQYNMVADSLTLDQSEASYLTLTLDGAARQFAGIGTGSSFSEADLDFSGLALAPWLQPGTGYRLSDLGGNDHLTATAGNDLIALGGGNDVIDGGDGDDYAAVYWSGAAGATLQQSEEVVNGFKEITVTQVDGGITTELFTLSEQAGGSWLLDVADGADSLVRPQGSATNAVGDDVLVNVEHFAIFRAGSVSLTTGDGTTGAPSLEIDLVGVQA</sequence>
<dbReference type="InterPro" id="IPR044016">
    <property type="entry name" value="Big_13"/>
</dbReference>
<evidence type="ECO:0000313" key="3">
    <source>
        <dbReference type="EMBL" id="MBE7367772.1"/>
    </source>
</evidence>
<dbReference type="Pfam" id="PF17936">
    <property type="entry name" value="Big_6"/>
    <property type="match status" value="1"/>
</dbReference>
<feature type="domain" description="Bacterial Ig-like" evidence="2">
    <location>
        <begin position="1173"/>
        <end position="1267"/>
    </location>
</feature>
<feature type="domain" description="Bacterial Ig-like" evidence="2">
    <location>
        <begin position="688"/>
        <end position="764"/>
    </location>
</feature>
<dbReference type="EMBL" id="JADDIV010000003">
    <property type="protein sequence ID" value="MBE7367772.1"/>
    <property type="molecule type" value="Genomic_DNA"/>
</dbReference>
<gene>
    <name evidence="3" type="ORF">IM787_09355</name>
</gene>
<feature type="domain" description="Bacterial Ig-like" evidence="2">
    <location>
        <begin position="1288"/>
        <end position="1364"/>
    </location>
</feature>
<dbReference type="InterPro" id="IPR041498">
    <property type="entry name" value="Big_6"/>
</dbReference>
<feature type="domain" description="Bacterial Ig-like" evidence="2">
    <location>
        <begin position="771"/>
        <end position="871"/>
    </location>
</feature>
<protein>
    <submittedName>
        <fullName evidence="3">Ig-like domain repeat protein</fullName>
    </submittedName>
</protein>
<name>A0ABR9S431_9BURK</name>
<dbReference type="RefSeq" id="WP_193676412.1">
    <property type="nucleotide sequence ID" value="NZ_JADDIV010000003.1"/>
</dbReference>
<dbReference type="InterPro" id="IPR001343">
    <property type="entry name" value="Hemolysn_Ca-bd"/>
</dbReference>
<feature type="domain" description="Bacterial Ig-like" evidence="2">
    <location>
        <begin position="978"/>
        <end position="1069"/>
    </location>
</feature>
<dbReference type="PROSITE" id="PS00330">
    <property type="entry name" value="HEMOLYSIN_CALCIUM"/>
    <property type="match status" value="1"/>
</dbReference>
<proteinExistence type="predicted"/>
<dbReference type="Proteomes" id="UP000806285">
    <property type="component" value="Unassembled WGS sequence"/>
</dbReference>
<evidence type="ECO:0000313" key="4">
    <source>
        <dbReference type="Proteomes" id="UP000806285"/>
    </source>
</evidence>
<dbReference type="Gene3D" id="2.60.40.2700">
    <property type="match status" value="1"/>
</dbReference>
<feature type="domain" description="Bacterial Ig-like" evidence="2">
    <location>
        <begin position="1370"/>
        <end position="1466"/>
    </location>
</feature>
<evidence type="ECO:0000259" key="1">
    <source>
        <dbReference type="Pfam" id="PF17936"/>
    </source>
</evidence>
<feature type="domain" description="Bacterial Ig-like" evidence="2">
    <location>
        <begin position="902"/>
        <end position="967"/>
    </location>
</feature>
<dbReference type="Pfam" id="PF00353">
    <property type="entry name" value="HemolysinCabind"/>
    <property type="match status" value="4"/>
</dbReference>
<organism evidence="3 4">
    <name type="scientific">Ramlibacter pallidus</name>
    <dbReference type="NCBI Taxonomy" id="2780087"/>
    <lineage>
        <taxon>Bacteria</taxon>
        <taxon>Pseudomonadati</taxon>
        <taxon>Pseudomonadota</taxon>
        <taxon>Betaproteobacteria</taxon>
        <taxon>Burkholderiales</taxon>
        <taxon>Comamonadaceae</taxon>
        <taxon>Ramlibacter</taxon>
    </lineage>
</organism>
<keyword evidence="4" id="KW-1185">Reference proteome</keyword>